<sequence length="86" mass="9129">MADRPGDHGAGVADQVRHHHACRGGRRFPGAVFSRAGHDLTTGVPADECVRATLRTFLAEAVRCPRVDGLDPPDMTVGACRLRLGA</sequence>
<comment type="caution">
    <text evidence="1">The sequence shown here is derived from an EMBL/GenBank/DDBJ whole genome shotgun (WGS) entry which is preliminary data.</text>
</comment>
<protein>
    <submittedName>
        <fullName evidence="1">Uncharacterized protein</fullName>
    </submittedName>
</protein>
<dbReference type="Proteomes" id="UP001499930">
    <property type="component" value="Unassembled WGS sequence"/>
</dbReference>
<name>A0ABN3XVM6_9ACTN</name>
<evidence type="ECO:0000313" key="2">
    <source>
        <dbReference type="Proteomes" id="UP001499930"/>
    </source>
</evidence>
<keyword evidence="2" id="KW-1185">Reference proteome</keyword>
<gene>
    <name evidence="1" type="ORF">GCM10017559_22620</name>
</gene>
<proteinExistence type="predicted"/>
<organism evidence="1 2">
    <name type="scientific">Streptosporangium longisporum</name>
    <dbReference type="NCBI Taxonomy" id="46187"/>
    <lineage>
        <taxon>Bacteria</taxon>
        <taxon>Bacillati</taxon>
        <taxon>Actinomycetota</taxon>
        <taxon>Actinomycetes</taxon>
        <taxon>Streptosporangiales</taxon>
        <taxon>Streptosporangiaceae</taxon>
        <taxon>Streptosporangium</taxon>
    </lineage>
</organism>
<evidence type="ECO:0000313" key="1">
    <source>
        <dbReference type="EMBL" id="GAA3001078.1"/>
    </source>
</evidence>
<accession>A0ABN3XVM6</accession>
<reference evidence="1 2" key="1">
    <citation type="journal article" date="2019" name="Int. J. Syst. Evol. Microbiol.">
        <title>The Global Catalogue of Microorganisms (GCM) 10K type strain sequencing project: providing services to taxonomists for standard genome sequencing and annotation.</title>
        <authorList>
            <consortium name="The Broad Institute Genomics Platform"/>
            <consortium name="The Broad Institute Genome Sequencing Center for Infectious Disease"/>
            <person name="Wu L."/>
            <person name="Ma J."/>
        </authorList>
    </citation>
    <scope>NUCLEOTIDE SEQUENCE [LARGE SCALE GENOMIC DNA]</scope>
    <source>
        <strain evidence="1 2">JCM 3106</strain>
    </source>
</reference>
<dbReference type="EMBL" id="BAAAWD010000006">
    <property type="protein sequence ID" value="GAA3001078.1"/>
    <property type="molecule type" value="Genomic_DNA"/>
</dbReference>